<feature type="region of interest" description="Disordered" evidence="1">
    <location>
        <begin position="397"/>
        <end position="426"/>
    </location>
</feature>
<dbReference type="PANTHER" id="PTHR21298">
    <property type="entry name" value="GH01721P"/>
    <property type="match status" value="1"/>
</dbReference>
<name>A0A6A4WV26_AMPAM</name>
<dbReference type="AlphaFoldDB" id="A0A6A4WV26"/>
<protein>
    <recommendedName>
        <fullName evidence="2">Ras-associating domain-containing protein</fullName>
    </recommendedName>
</protein>
<feature type="compositionally biased region" description="Low complexity" evidence="1">
    <location>
        <begin position="101"/>
        <end position="128"/>
    </location>
</feature>
<accession>A0A6A4WV26</accession>
<feature type="region of interest" description="Disordered" evidence="1">
    <location>
        <begin position="158"/>
        <end position="182"/>
    </location>
</feature>
<dbReference type="InterPro" id="IPR029071">
    <property type="entry name" value="Ubiquitin-like_domsf"/>
</dbReference>
<evidence type="ECO:0000313" key="3">
    <source>
        <dbReference type="EMBL" id="KAF0311336.1"/>
    </source>
</evidence>
<dbReference type="GO" id="GO:0007165">
    <property type="term" value="P:signal transduction"/>
    <property type="evidence" value="ECO:0007669"/>
    <property type="project" value="InterPro"/>
</dbReference>
<dbReference type="Pfam" id="PF00788">
    <property type="entry name" value="RA"/>
    <property type="match status" value="2"/>
</dbReference>
<reference evidence="3 4" key="1">
    <citation type="submission" date="2019-07" db="EMBL/GenBank/DDBJ databases">
        <title>Draft genome assembly of a fouling barnacle, Amphibalanus amphitrite (Darwin, 1854): The first reference genome for Thecostraca.</title>
        <authorList>
            <person name="Kim W."/>
        </authorList>
    </citation>
    <scope>NUCLEOTIDE SEQUENCE [LARGE SCALE GENOMIC DNA]</scope>
    <source>
        <strain evidence="3">SNU_AA5</strain>
        <tissue evidence="3">Soma without cirri and trophi</tissue>
    </source>
</reference>
<evidence type="ECO:0000313" key="4">
    <source>
        <dbReference type="Proteomes" id="UP000440578"/>
    </source>
</evidence>
<dbReference type="GO" id="GO:0045743">
    <property type="term" value="P:positive regulation of fibroblast growth factor receptor signaling pathway"/>
    <property type="evidence" value="ECO:0007669"/>
    <property type="project" value="TreeGrafter"/>
</dbReference>
<proteinExistence type="predicted"/>
<dbReference type="Gene3D" id="3.10.20.90">
    <property type="entry name" value="Phosphatidylinositol 3-kinase Catalytic Subunit, Chain A, domain 1"/>
    <property type="match status" value="2"/>
</dbReference>
<dbReference type="InterPro" id="IPR000159">
    <property type="entry name" value="RA_dom"/>
</dbReference>
<sequence>MLKHVQTSPRRSTLARAGRTADTVSIDSGRSYSPLRSTLSRAPRATPDTSSTDSSRGHSPARSSLAHKFDTISVGSSRDFSPLRAALKGDVDSFRGGFSTLRSSRARSSQRSDTPSVSSSSSGSLSPRRSPRSRSTPRELVRDAVRARQALGHFEGTLSSRSSSYTSLNDTLSSTGSASVPDTPTATLRLYTRCIRPDLEYRTMSVKYTTTCGEIVRQLLAKYRLKHRDPKLYNISLEVATRGAGATVQTVLDLDDDACPAQLQACYPRADSRFIVRPRPGGAVKVIDSILMAGSLYKSLMISERTTAREVIQLLLNCYDSDDSPSGYSLYEMCNNLKYERKLHEDDCPLALQREFPDVSDYSLIMRKKVALTPRTGREFPVRQSFVRWSRSRQSLRPVEHQRRSAPRLPPTPLLSCDSENDSDDDDVFYI</sequence>
<feature type="region of interest" description="Disordered" evidence="1">
    <location>
        <begin position="1"/>
        <end position="67"/>
    </location>
</feature>
<evidence type="ECO:0000259" key="2">
    <source>
        <dbReference type="PROSITE" id="PS50200"/>
    </source>
</evidence>
<feature type="compositionally biased region" description="Polar residues" evidence="1">
    <location>
        <begin position="169"/>
        <end position="182"/>
    </location>
</feature>
<feature type="domain" description="Ras-associating" evidence="2">
    <location>
        <begin position="280"/>
        <end position="371"/>
    </location>
</feature>
<dbReference type="OrthoDB" id="3908708at2759"/>
<feature type="compositionally biased region" description="Polar residues" evidence="1">
    <location>
        <begin position="1"/>
        <end position="11"/>
    </location>
</feature>
<keyword evidence="4" id="KW-1185">Reference proteome</keyword>
<dbReference type="Proteomes" id="UP000440578">
    <property type="component" value="Unassembled WGS sequence"/>
</dbReference>
<feature type="compositionally biased region" description="Low complexity" evidence="1">
    <location>
        <begin position="158"/>
        <end position="168"/>
    </location>
</feature>
<organism evidence="3 4">
    <name type="scientific">Amphibalanus amphitrite</name>
    <name type="common">Striped barnacle</name>
    <name type="synonym">Balanus amphitrite</name>
    <dbReference type="NCBI Taxonomy" id="1232801"/>
    <lineage>
        <taxon>Eukaryota</taxon>
        <taxon>Metazoa</taxon>
        <taxon>Ecdysozoa</taxon>
        <taxon>Arthropoda</taxon>
        <taxon>Crustacea</taxon>
        <taxon>Multicrustacea</taxon>
        <taxon>Cirripedia</taxon>
        <taxon>Thoracica</taxon>
        <taxon>Thoracicalcarea</taxon>
        <taxon>Balanomorpha</taxon>
        <taxon>Balanoidea</taxon>
        <taxon>Balanidae</taxon>
        <taxon>Amphibalaninae</taxon>
        <taxon>Amphibalanus</taxon>
    </lineage>
</organism>
<dbReference type="PANTHER" id="PTHR21298:SF2">
    <property type="entry name" value="GH01721P"/>
    <property type="match status" value="1"/>
</dbReference>
<dbReference type="GO" id="GO:0045742">
    <property type="term" value="P:positive regulation of epidermal growth factor receptor signaling pathway"/>
    <property type="evidence" value="ECO:0007669"/>
    <property type="project" value="TreeGrafter"/>
</dbReference>
<feature type="compositionally biased region" description="Polar residues" evidence="1">
    <location>
        <begin position="22"/>
        <end position="40"/>
    </location>
</feature>
<gene>
    <name evidence="3" type="ORF">FJT64_017830</name>
</gene>
<evidence type="ECO:0000256" key="1">
    <source>
        <dbReference type="SAM" id="MobiDB-lite"/>
    </source>
</evidence>
<feature type="region of interest" description="Disordered" evidence="1">
    <location>
        <begin position="101"/>
        <end position="140"/>
    </location>
</feature>
<dbReference type="SMART" id="SM00314">
    <property type="entry name" value="RA"/>
    <property type="match status" value="2"/>
</dbReference>
<comment type="caution">
    <text evidence="3">The sequence shown here is derived from an EMBL/GenBank/DDBJ whole genome shotgun (WGS) entry which is preliminary data.</text>
</comment>
<dbReference type="CDD" id="cd17043">
    <property type="entry name" value="RA"/>
    <property type="match status" value="1"/>
</dbReference>
<feature type="domain" description="Ras-associating" evidence="2">
    <location>
        <begin position="184"/>
        <end position="279"/>
    </location>
</feature>
<dbReference type="EMBL" id="VIIS01000243">
    <property type="protein sequence ID" value="KAF0311336.1"/>
    <property type="molecule type" value="Genomic_DNA"/>
</dbReference>
<dbReference type="SUPFAM" id="SSF54236">
    <property type="entry name" value="Ubiquitin-like"/>
    <property type="match status" value="2"/>
</dbReference>
<dbReference type="PROSITE" id="PS50200">
    <property type="entry name" value="RA"/>
    <property type="match status" value="2"/>
</dbReference>